<accession>A0A811V422</accession>
<gene>
    <name evidence="2" type="ORF">CCAP1982_LOCUS14518</name>
</gene>
<protein>
    <submittedName>
        <fullName evidence="2">(Mediterranean fruit fly) hypothetical protein</fullName>
    </submittedName>
</protein>
<feature type="non-terminal residue" evidence="2">
    <location>
        <position position="62"/>
    </location>
</feature>
<dbReference type="Proteomes" id="UP000606786">
    <property type="component" value="Unassembled WGS sequence"/>
</dbReference>
<evidence type="ECO:0000313" key="2">
    <source>
        <dbReference type="EMBL" id="CAD7006189.1"/>
    </source>
</evidence>
<dbReference type="AlphaFoldDB" id="A0A811V422"/>
<sequence length="62" mass="6608">MNICQQACKRHNCNSSNGSSDKNNKLAKKTRAHSLAGALSVHRTHSARRGGVQRLGPVVAIA</sequence>
<comment type="caution">
    <text evidence="2">The sequence shown here is derived from an EMBL/GenBank/DDBJ whole genome shotgun (WGS) entry which is preliminary data.</text>
</comment>
<evidence type="ECO:0000256" key="1">
    <source>
        <dbReference type="SAM" id="MobiDB-lite"/>
    </source>
</evidence>
<organism evidence="2 3">
    <name type="scientific">Ceratitis capitata</name>
    <name type="common">Mediterranean fruit fly</name>
    <name type="synonym">Tephritis capitata</name>
    <dbReference type="NCBI Taxonomy" id="7213"/>
    <lineage>
        <taxon>Eukaryota</taxon>
        <taxon>Metazoa</taxon>
        <taxon>Ecdysozoa</taxon>
        <taxon>Arthropoda</taxon>
        <taxon>Hexapoda</taxon>
        <taxon>Insecta</taxon>
        <taxon>Pterygota</taxon>
        <taxon>Neoptera</taxon>
        <taxon>Endopterygota</taxon>
        <taxon>Diptera</taxon>
        <taxon>Brachycera</taxon>
        <taxon>Muscomorpha</taxon>
        <taxon>Tephritoidea</taxon>
        <taxon>Tephritidae</taxon>
        <taxon>Ceratitis</taxon>
        <taxon>Ceratitis</taxon>
    </lineage>
</organism>
<name>A0A811V422_CERCA</name>
<dbReference type="EMBL" id="CAJHJT010000034">
    <property type="protein sequence ID" value="CAD7006189.1"/>
    <property type="molecule type" value="Genomic_DNA"/>
</dbReference>
<proteinExistence type="predicted"/>
<reference evidence="2" key="1">
    <citation type="submission" date="2020-11" db="EMBL/GenBank/DDBJ databases">
        <authorList>
            <person name="Whitehead M."/>
        </authorList>
    </citation>
    <scope>NUCLEOTIDE SEQUENCE</scope>
    <source>
        <strain evidence="2">EGII</strain>
    </source>
</reference>
<evidence type="ECO:0000313" key="3">
    <source>
        <dbReference type="Proteomes" id="UP000606786"/>
    </source>
</evidence>
<feature type="region of interest" description="Disordered" evidence="1">
    <location>
        <begin position="11"/>
        <end position="31"/>
    </location>
</feature>
<keyword evidence="3" id="KW-1185">Reference proteome</keyword>